<dbReference type="PANTHER" id="PTHR43259:SF1">
    <property type="entry name" value="N-ACETYLTRANSFERASE DOMAIN-CONTAINING PROTEIN"/>
    <property type="match status" value="1"/>
</dbReference>
<gene>
    <name evidence="2" type="ORF">DFQ00_103126</name>
    <name evidence="3" type="ORF">HUB98_14480</name>
</gene>
<evidence type="ECO:0000313" key="3">
    <source>
        <dbReference type="EMBL" id="QKS57394.1"/>
    </source>
</evidence>
<reference evidence="3 5" key="2">
    <citation type="submission" date="2020-06" db="EMBL/GenBank/DDBJ databases">
        <title>Complete genome of Paenibacillus barcinonensis KACC11450.</title>
        <authorList>
            <person name="Kim M."/>
            <person name="Park Y.-J."/>
            <person name="Shin J.-H."/>
        </authorList>
    </citation>
    <scope>NUCLEOTIDE SEQUENCE [LARGE SCALE GENOMIC DNA]</scope>
    <source>
        <strain evidence="3 5">KACC11450</strain>
    </source>
</reference>
<dbReference type="SUPFAM" id="SSF55729">
    <property type="entry name" value="Acyl-CoA N-acyltransferases (Nat)"/>
    <property type="match status" value="1"/>
</dbReference>
<accession>A0A2V4W6S1</accession>
<organism evidence="2 4">
    <name type="scientific">Paenibacillus barcinonensis</name>
    <dbReference type="NCBI Taxonomy" id="198119"/>
    <lineage>
        <taxon>Bacteria</taxon>
        <taxon>Bacillati</taxon>
        <taxon>Bacillota</taxon>
        <taxon>Bacilli</taxon>
        <taxon>Bacillales</taxon>
        <taxon>Paenibacillaceae</taxon>
        <taxon>Paenibacillus</taxon>
    </lineage>
</organism>
<dbReference type="OrthoDB" id="65897at2"/>
<dbReference type="Gene3D" id="3.40.630.30">
    <property type="match status" value="1"/>
</dbReference>
<dbReference type="Proteomes" id="UP000247790">
    <property type="component" value="Unassembled WGS sequence"/>
</dbReference>
<dbReference type="PROSITE" id="PS51186">
    <property type="entry name" value="GNAT"/>
    <property type="match status" value="1"/>
</dbReference>
<reference evidence="2 4" key="1">
    <citation type="submission" date="2018-06" db="EMBL/GenBank/DDBJ databases">
        <title>Genomic Encyclopedia of Type Strains, Phase III (KMG-III): the genomes of soil and plant-associated and newly described type strains.</title>
        <authorList>
            <person name="Whitman W."/>
        </authorList>
    </citation>
    <scope>NUCLEOTIDE SEQUENCE [LARGE SCALE GENOMIC DNA]</scope>
    <source>
        <strain evidence="2 4">CECT 7022</strain>
    </source>
</reference>
<dbReference type="PANTHER" id="PTHR43259">
    <property type="entry name" value="SPT10P"/>
    <property type="match status" value="1"/>
</dbReference>
<dbReference type="InterPro" id="IPR016181">
    <property type="entry name" value="Acyl_CoA_acyltransferase"/>
</dbReference>
<dbReference type="RefSeq" id="WP_110895657.1">
    <property type="nucleotide sequence ID" value="NZ_CP054614.1"/>
</dbReference>
<dbReference type="Pfam" id="PF00583">
    <property type="entry name" value="Acetyltransf_1"/>
    <property type="match status" value="1"/>
</dbReference>
<keyword evidence="5" id="KW-1185">Reference proteome</keyword>
<dbReference type="InterPro" id="IPR000182">
    <property type="entry name" value="GNAT_dom"/>
</dbReference>
<evidence type="ECO:0000313" key="5">
    <source>
        <dbReference type="Proteomes" id="UP000509327"/>
    </source>
</evidence>
<evidence type="ECO:0000259" key="1">
    <source>
        <dbReference type="PROSITE" id="PS51186"/>
    </source>
</evidence>
<protein>
    <submittedName>
        <fullName evidence="2">Acetyltransferase (GNAT) family protein</fullName>
    </submittedName>
    <submittedName>
        <fullName evidence="3">GNAT family N-acetyltransferase</fullName>
    </submittedName>
</protein>
<dbReference type="InterPro" id="IPR052829">
    <property type="entry name" value="N-acetyltransferase_domain"/>
</dbReference>
<evidence type="ECO:0000313" key="4">
    <source>
        <dbReference type="Proteomes" id="UP000247790"/>
    </source>
</evidence>
<sequence length="162" mass="18520">MELLPMNAEQFASFRSRSIADFAEEKIEAGTWAPEEALERAEESYKRYLPEGLDTPGAYVYNLVHSVDGIVGYIWFNVTENRRGKEAFLLDIVVEEAHRGKGYGTETMEVLEKTAQSLDVDRIGLHVFGHNERASSLYRKMGYEVTDLTMYKEIKNKDKDQG</sequence>
<name>A0A2V4W6S1_PAEBA</name>
<dbReference type="EMBL" id="QJSW01000003">
    <property type="protein sequence ID" value="PYE50708.1"/>
    <property type="molecule type" value="Genomic_DNA"/>
</dbReference>
<dbReference type="CDD" id="cd04301">
    <property type="entry name" value="NAT_SF"/>
    <property type="match status" value="1"/>
</dbReference>
<keyword evidence="2" id="KW-0808">Transferase</keyword>
<proteinExistence type="predicted"/>
<dbReference type="GO" id="GO:0016747">
    <property type="term" value="F:acyltransferase activity, transferring groups other than amino-acyl groups"/>
    <property type="evidence" value="ECO:0007669"/>
    <property type="project" value="InterPro"/>
</dbReference>
<feature type="domain" description="N-acetyltransferase" evidence="1">
    <location>
        <begin position="1"/>
        <end position="160"/>
    </location>
</feature>
<evidence type="ECO:0000313" key="2">
    <source>
        <dbReference type="EMBL" id="PYE50708.1"/>
    </source>
</evidence>
<dbReference type="EMBL" id="CP054614">
    <property type="protein sequence ID" value="QKS57394.1"/>
    <property type="molecule type" value="Genomic_DNA"/>
</dbReference>
<dbReference type="AlphaFoldDB" id="A0A2V4W6S1"/>
<dbReference type="Proteomes" id="UP000509327">
    <property type="component" value="Chromosome"/>
</dbReference>